<evidence type="ECO:0000256" key="1">
    <source>
        <dbReference type="SAM" id="SignalP"/>
    </source>
</evidence>
<keyword evidence="1" id="KW-0732">Signal</keyword>
<protein>
    <recommendedName>
        <fullName evidence="2">Glycosyl transferase family 25 domain-containing protein</fullName>
    </recommendedName>
</protein>
<comment type="caution">
    <text evidence="3">The sequence shown here is derived from an EMBL/GenBank/DDBJ whole genome shotgun (WGS) entry which is preliminary data.</text>
</comment>
<proteinExistence type="predicted"/>
<dbReference type="Proteomes" id="UP001178507">
    <property type="component" value="Unassembled WGS sequence"/>
</dbReference>
<gene>
    <name evidence="3" type="ORF">EVOR1521_LOCUS15063</name>
</gene>
<sequence length="253" mass="28074">MARLCLLAASGAAAAELPGFLISTACATERRSSALEQLATLQRRPQLRTFQRDTELGARGCYSSHLAVYREALESQLPFAMIFEDNLQVTVDQAEARDLLAKAEDFCLEEQPQVLHLSLVHSAASLRLTRHKGLVRVERTSPDWYGPVFIEQPPGLGTTGYIICRQAMERLVELDRVQGYQQPIDELLAAQFPETFALFPAVLHRGPAQSLINPDQALFRSVMYDQRVVKNLAPWNPRSADSAGRASDCPVLV</sequence>
<dbReference type="AlphaFoldDB" id="A0AA36MWY3"/>
<feature type="chain" id="PRO_5041231087" description="Glycosyl transferase family 25 domain-containing protein" evidence="1">
    <location>
        <begin position="16"/>
        <end position="253"/>
    </location>
</feature>
<accession>A0AA36MWY3</accession>
<dbReference type="InterPro" id="IPR002654">
    <property type="entry name" value="Glyco_trans_25"/>
</dbReference>
<name>A0AA36MWY3_9DINO</name>
<feature type="signal peptide" evidence="1">
    <location>
        <begin position="1"/>
        <end position="15"/>
    </location>
</feature>
<evidence type="ECO:0000313" key="4">
    <source>
        <dbReference type="Proteomes" id="UP001178507"/>
    </source>
</evidence>
<evidence type="ECO:0000259" key="2">
    <source>
        <dbReference type="Pfam" id="PF01755"/>
    </source>
</evidence>
<organism evidence="3 4">
    <name type="scientific">Effrenium voratum</name>
    <dbReference type="NCBI Taxonomy" id="2562239"/>
    <lineage>
        <taxon>Eukaryota</taxon>
        <taxon>Sar</taxon>
        <taxon>Alveolata</taxon>
        <taxon>Dinophyceae</taxon>
        <taxon>Suessiales</taxon>
        <taxon>Symbiodiniaceae</taxon>
        <taxon>Effrenium</taxon>
    </lineage>
</organism>
<dbReference type="EMBL" id="CAUJNA010001879">
    <property type="protein sequence ID" value="CAJ1389449.1"/>
    <property type="molecule type" value="Genomic_DNA"/>
</dbReference>
<feature type="domain" description="Glycosyl transferase family 25" evidence="2">
    <location>
        <begin position="50"/>
        <end position="187"/>
    </location>
</feature>
<dbReference type="Pfam" id="PF01755">
    <property type="entry name" value="Glyco_transf_25"/>
    <property type="match status" value="1"/>
</dbReference>
<evidence type="ECO:0000313" key="3">
    <source>
        <dbReference type="EMBL" id="CAJ1389449.1"/>
    </source>
</evidence>
<keyword evidence="4" id="KW-1185">Reference proteome</keyword>
<reference evidence="3" key="1">
    <citation type="submission" date="2023-08" db="EMBL/GenBank/DDBJ databases">
        <authorList>
            <person name="Chen Y."/>
            <person name="Shah S."/>
            <person name="Dougan E. K."/>
            <person name="Thang M."/>
            <person name="Chan C."/>
        </authorList>
    </citation>
    <scope>NUCLEOTIDE SEQUENCE</scope>
</reference>